<evidence type="ECO:0000259" key="3">
    <source>
        <dbReference type="Pfam" id="PF13005"/>
    </source>
</evidence>
<dbReference type="PANTHER" id="PTHR33678">
    <property type="entry name" value="BLL1576 PROTEIN"/>
    <property type="match status" value="1"/>
</dbReference>
<proteinExistence type="predicted"/>
<evidence type="ECO:0000259" key="4">
    <source>
        <dbReference type="Pfam" id="PF20042"/>
    </source>
</evidence>
<dbReference type="EMBL" id="CP058708">
    <property type="protein sequence ID" value="QLH49144.1"/>
    <property type="molecule type" value="Genomic_DNA"/>
</dbReference>
<dbReference type="Pfam" id="PF13005">
    <property type="entry name" value="zf-IS66"/>
    <property type="match status" value="1"/>
</dbReference>
<evidence type="ECO:0000313" key="10">
    <source>
        <dbReference type="Proteomes" id="UP000509684"/>
    </source>
</evidence>
<feature type="domain" description="Transposase IS66 central" evidence="2">
    <location>
        <begin position="167"/>
        <end position="440"/>
    </location>
</feature>
<accession>A0A7D5NBI0</accession>
<dbReference type="EMBL" id="CP058708">
    <property type="protein sequence ID" value="QLH50652.1"/>
    <property type="molecule type" value="Genomic_DNA"/>
</dbReference>
<dbReference type="InterPro" id="IPR024474">
    <property type="entry name" value="Znf_dom_IS66"/>
</dbReference>
<reference evidence="7" key="2">
    <citation type="submission" date="2020-06" db="EMBL/GenBank/DDBJ databases">
        <authorList>
            <person name="Arumugam K."/>
            <person name="Besarab I."/>
            <person name="Haryono M."/>
            <person name="Bagci C."/>
            <person name="Beier S."/>
            <person name="Buchfink B."/>
            <person name="Gorska A."/>
            <person name="Qiu G."/>
            <person name="Huson D.H."/>
            <person name="Williams R.B."/>
        </authorList>
    </citation>
    <scope>NUCLEOTIDE SEQUENCE</scope>
    <source>
        <strain evidence="7">SSA1</strain>
    </source>
</reference>
<evidence type="ECO:0000313" key="8">
    <source>
        <dbReference type="EMBL" id="QLH50726.1"/>
    </source>
</evidence>
<evidence type="ECO:0000313" key="5">
    <source>
        <dbReference type="EMBL" id="QLH49144.1"/>
    </source>
</evidence>
<dbReference type="Pfam" id="PF20042">
    <property type="entry name" value="DUF6444"/>
    <property type="match status" value="1"/>
</dbReference>
<dbReference type="PANTHER" id="PTHR33678:SF1">
    <property type="entry name" value="BLL1576 PROTEIN"/>
    <property type="match status" value="1"/>
</dbReference>
<dbReference type="InterPro" id="IPR004291">
    <property type="entry name" value="Transposase_IS66_central"/>
</dbReference>
<reference evidence="7 10" key="1">
    <citation type="journal article" date="2019" name="Microbiome">
        <title>Annotated bacterial chromosomes from frame-shift-corrected long-read metagenomic data.</title>
        <authorList>
            <person name="Arumugam K."/>
            <person name="Bagci C."/>
            <person name="Bessarab I."/>
            <person name="Beier S."/>
            <person name="Buchfink B."/>
            <person name="Gorska A."/>
            <person name="Qiu G."/>
            <person name="Huson D.H."/>
            <person name="Williams R.B.H."/>
        </authorList>
    </citation>
    <scope>NUCLEOTIDE SEQUENCE [LARGE SCALE GENOMIC DNA]</scope>
    <source>
        <strain evidence="7">SSA1</strain>
    </source>
</reference>
<sequence>MDELPDLEKLSVAEKEQLIRELWPLRALVRDLAAQVTALQLKVTELEARLATNSRNSSKPPSSDGLNKPQPKSLRKCGERPTGGQKGHQGHGLKKVAEPDRIVTHAPPSHCAECQRPLPERSVVETRQVFDLPPLRFEVTEHQVLAAQCACGKICRGEFPPGISAPVQYGPAAMAAAVHLTHHHMMPVQRTAALMGDFFGLPMAEATVLAASEEAAVRLAPTVALMGEAIQTAEVAHADETGMRVAGKLHWMHALVTATLTWVGCHEKRGKRAFDALGILPGFLGTLIHDGWKPYRDLLCKHGLCNAHHLRELTYLFEELQQAWAGRLIELLVAACHEVNQAGGSLPVERVALWRNRYTEILSEGEVLNPQAEKSGKRGRTRQSKATNLLWRLRTYADDVWRFASDPSVPFSNNLAEQAVRMPKVKQKISGGFRTRNGADTFCTIRSYLATLHKQGSNLFHALTLTFQGQPPQPRLA</sequence>
<dbReference type="NCBIfam" id="NF033517">
    <property type="entry name" value="transpos_IS66"/>
    <property type="match status" value="1"/>
</dbReference>
<dbReference type="EMBL" id="CP058708">
    <property type="protein sequence ID" value="QLH50734.1"/>
    <property type="molecule type" value="Genomic_DNA"/>
</dbReference>
<gene>
    <name evidence="5" type="ORF">HWD57_04630</name>
    <name evidence="6" type="ORF">HWD57_07965</name>
    <name evidence="7" type="ORF">HWD57_13285</name>
    <name evidence="8" type="ORF">HWD57_13705</name>
    <name evidence="9" type="ORF">HWD57_13755</name>
</gene>
<feature type="region of interest" description="Disordered" evidence="1">
    <location>
        <begin position="51"/>
        <end position="94"/>
    </location>
</feature>
<dbReference type="Proteomes" id="UP000509684">
    <property type="component" value="Chromosome"/>
</dbReference>
<protein>
    <submittedName>
        <fullName evidence="7">IS66 family transposase</fullName>
    </submittedName>
</protein>
<dbReference type="KEGG" id="acog:HWD57_13285"/>
<dbReference type="KEGG" id="acog:HWD57_04630"/>
<dbReference type="Pfam" id="PF03050">
    <property type="entry name" value="DDE_Tnp_IS66"/>
    <property type="match status" value="1"/>
</dbReference>
<dbReference type="KEGG" id="acog:HWD57_07965"/>
<dbReference type="EMBL" id="CP058708">
    <property type="protein sequence ID" value="QLH50726.1"/>
    <property type="molecule type" value="Genomic_DNA"/>
</dbReference>
<dbReference type="InterPro" id="IPR052344">
    <property type="entry name" value="Transposase-related"/>
</dbReference>
<feature type="domain" description="Transposase IS66 zinc-finger binding" evidence="3">
    <location>
        <begin position="108"/>
        <end position="151"/>
    </location>
</feature>
<evidence type="ECO:0000256" key="1">
    <source>
        <dbReference type="SAM" id="MobiDB-lite"/>
    </source>
</evidence>
<feature type="domain" description="DUF6444" evidence="4">
    <location>
        <begin position="3"/>
        <end position="92"/>
    </location>
</feature>
<evidence type="ECO:0000313" key="9">
    <source>
        <dbReference type="EMBL" id="QLH50734.1"/>
    </source>
</evidence>
<organism evidence="7 10">
    <name type="scientific">Candidatus Accumulibacter cognatus</name>
    <dbReference type="NCBI Taxonomy" id="2954383"/>
    <lineage>
        <taxon>Bacteria</taxon>
        <taxon>Pseudomonadati</taxon>
        <taxon>Pseudomonadota</taxon>
        <taxon>Betaproteobacteria</taxon>
        <taxon>Candidatus Accumulibacter</taxon>
    </lineage>
</organism>
<evidence type="ECO:0000313" key="6">
    <source>
        <dbReference type="EMBL" id="QLH49724.1"/>
    </source>
</evidence>
<feature type="compositionally biased region" description="Polar residues" evidence="1">
    <location>
        <begin position="51"/>
        <end position="65"/>
    </location>
</feature>
<dbReference type="EMBL" id="CP058708">
    <property type="protein sequence ID" value="QLH49724.1"/>
    <property type="molecule type" value="Genomic_DNA"/>
</dbReference>
<dbReference type="KEGG" id="acog:HWD57_13705"/>
<dbReference type="InterPro" id="IPR045618">
    <property type="entry name" value="DUF6444"/>
</dbReference>
<dbReference type="AlphaFoldDB" id="A0A7D5NBI0"/>
<dbReference type="KEGG" id="acog:HWD57_13755"/>
<name>A0A7D5NBI0_9PROT</name>
<evidence type="ECO:0000259" key="2">
    <source>
        <dbReference type="Pfam" id="PF03050"/>
    </source>
</evidence>
<evidence type="ECO:0000313" key="7">
    <source>
        <dbReference type="EMBL" id="QLH50652.1"/>
    </source>
</evidence>